<name>A0ABN2BFB0_9ACTN</name>
<reference evidence="2 3" key="1">
    <citation type="journal article" date="2019" name="Int. J. Syst. Evol. Microbiol.">
        <title>The Global Catalogue of Microorganisms (GCM) 10K type strain sequencing project: providing services to taxonomists for standard genome sequencing and annotation.</title>
        <authorList>
            <consortium name="The Broad Institute Genomics Platform"/>
            <consortium name="The Broad Institute Genome Sequencing Center for Infectious Disease"/>
            <person name="Wu L."/>
            <person name="Ma J."/>
        </authorList>
    </citation>
    <scope>NUCLEOTIDE SEQUENCE [LARGE SCALE GENOMIC DNA]</scope>
    <source>
        <strain evidence="2 3">JCM 15933</strain>
    </source>
</reference>
<evidence type="ECO:0000256" key="1">
    <source>
        <dbReference type="SAM" id="MobiDB-lite"/>
    </source>
</evidence>
<feature type="region of interest" description="Disordered" evidence="1">
    <location>
        <begin position="155"/>
        <end position="175"/>
    </location>
</feature>
<sequence>MRAGGHDHYRSRVASNLECVGLGFDDRDDFQRFIADALRTADVLGRDGDLTVHRWQDPSGARIVVATRGRQIVEFLPSYAGTPGPLLADVHNANDEVTIADVVDKDGEKVGMLAAEFEQRRLLPTAPSGGLATVVALGVDVAVHADAAAFAASDDSLLSPRSSDDPDEPPAHYVENGWPWPPRMAASSFISYGVFGAPENAEAYARLNGTVLHAARKTVAATGQQFITARVQCGVFETDVCLPAAADTPDPVPGNVIAGTVFLVASLPQLPPPSKRGFLPWRR</sequence>
<evidence type="ECO:0000313" key="3">
    <source>
        <dbReference type="Proteomes" id="UP001501470"/>
    </source>
</evidence>
<dbReference type="EMBL" id="BAAAQD010000015">
    <property type="protein sequence ID" value="GAA1539348.1"/>
    <property type="molecule type" value="Genomic_DNA"/>
</dbReference>
<proteinExistence type="predicted"/>
<comment type="caution">
    <text evidence="2">The sequence shown here is derived from an EMBL/GenBank/DDBJ whole genome shotgun (WGS) entry which is preliminary data.</text>
</comment>
<evidence type="ECO:0000313" key="2">
    <source>
        <dbReference type="EMBL" id="GAA1539348.1"/>
    </source>
</evidence>
<organism evidence="2 3">
    <name type="scientific">Dactylosporangium maewongense</name>
    <dbReference type="NCBI Taxonomy" id="634393"/>
    <lineage>
        <taxon>Bacteria</taxon>
        <taxon>Bacillati</taxon>
        <taxon>Actinomycetota</taxon>
        <taxon>Actinomycetes</taxon>
        <taxon>Micromonosporales</taxon>
        <taxon>Micromonosporaceae</taxon>
        <taxon>Dactylosporangium</taxon>
    </lineage>
</organism>
<keyword evidence="3" id="KW-1185">Reference proteome</keyword>
<accession>A0ABN2BFB0</accession>
<protein>
    <submittedName>
        <fullName evidence="2">Uncharacterized protein</fullName>
    </submittedName>
</protein>
<dbReference type="Proteomes" id="UP001501470">
    <property type="component" value="Unassembled WGS sequence"/>
</dbReference>
<gene>
    <name evidence="2" type="ORF">GCM10009827_068270</name>
</gene>